<evidence type="ECO:0000313" key="2">
    <source>
        <dbReference type="Proteomes" id="UP000811609"/>
    </source>
</evidence>
<dbReference type="AlphaFoldDB" id="A0A8T1QIH3"/>
<accession>A0A8T1QIH3</accession>
<dbReference type="EMBL" id="CM031813">
    <property type="protein sequence ID" value="KAG6654004.1"/>
    <property type="molecule type" value="Genomic_DNA"/>
</dbReference>
<sequence length="127" mass="14158">MCFILVADMHNENIPELDKFRALQSRSQITFSADGAPKVQDEYVETQYYRELHSIDKQHHTTGSGFIRGVGAEGEGGHEVLKLQNGQDGAGLCLLKTKSERELLDVSVGGSFRERDLAPTFPVNFFN</sequence>
<dbReference type="PANTHER" id="PTHR34686:SF1">
    <property type="entry name" value="MATERNAL EFFECT EMBRYO ARREST 59"/>
    <property type="match status" value="1"/>
</dbReference>
<reference evidence="1" key="1">
    <citation type="submission" date="2020-12" db="EMBL/GenBank/DDBJ databases">
        <title>WGS assembly of Carya illinoinensis cv. Pawnee.</title>
        <authorList>
            <person name="Platts A."/>
            <person name="Shu S."/>
            <person name="Wright S."/>
            <person name="Barry K."/>
            <person name="Edger P."/>
            <person name="Pires J.C."/>
            <person name="Schmutz J."/>
        </authorList>
    </citation>
    <scope>NUCLEOTIDE SEQUENCE</scope>
    <source>
        <tissue evidence="1">Leaf</tissue>
    </source>
</reference>
<dbReference type="Proteomes" id="UP000811609">
    <property type="component" value="Chromosome 5"/>
</dbReference>
<name>A0A8T1QIH3_CARIL</name>
<organism evidence="1 2">
    <name type="scientific">Carya illinoinensis</name>
    <name type="common">Pecan</name>
    <dbReference type="NCBI Taxonomy" id="32201"/>
    <lineage>
        <taxon>Eukaryota</taxon>
        <taxon>Viridiplantae</taxon>
        <taxon>Streptophyta</taxon>
        <taxon>Embryophyta</taxon>
        <taxon>Tracheophyta</taxon>
        <taxon>Spermatophyta</taxon>
        <taxon>Magnoliopsida</taxon>
        <taxon>eudicotyledons</taxon>
        <taxon>Gunneridae</taxon>
        <taxon>Pentapetalae</taxon>
        <taxon>rosids</taxon>
        <taxon>fabids</taxon>
        <taxon>Fagales</taxon>
        <taxon>Juglandaceae</taxon>
        <taxon>Carya</taxon>
    </lineage>
</organism>
<protein>
    <submittedName>
        <fullName evidence="1">Uncharacterized protein</fullName>
    </submittedName>
</protein>
<keyword evidence="2" id="KW-1185">Reference proteome</keyword>
<gene>
    <name evidence="1" type="ORF">CIPAW_05G115900</name>
</gene>
<proteinExistence type="predicted"/>
<dbReference type="PANTHER" id="PTHR34686">
    <property type="entry name" value="MATERNAL EFFECT EMBRYO ARREST PROTEIN"/>
    <property type="match status" value="1"/>
</dbReference>
<evidence type="ECO:0000313" key="1">
    <source>
        <dbReference type="EMBL" id="KAG6654004.1"/>
    </source>
</evidence>
<comment type="caution">
    <text evidence="1">The sequence shown here is derived from an EMBL/GenBank/DDBJ whole genome shotgun (WGS) entry which is preliminary data.</text>
</comment>